<dbReference type="EMBL" id="CAEZZX010000005">
    <property type="protein sequence ID" value="CAB4768926.1"/>
    <property type="molecule type" value="Genomic_DNA"/>
</dbReference>
<name>A0A6J6VB72_9ZZZZ</name>
<organism evidence="1">
    <name type="scientific">freshwater metagenome</name>
    <dbReference type="NCBI Taxonomy" id="449393"/>
    <lineage>
        <taxon>unclassified sequences</taxon>
        <taxon>metagenomes</taxon>
        <taxon>ecological metagenomes</taxon>
    </lineage>
</organism>
<sequence>MHRHLVTVEVGVEGSTDQGVDLNGLTFNQLRFECLNTQAVQRRCTVQQHWVLSDDLFENVPHNRTCTLNHALGALDVLGVVEVNQALHHERLEQFQGHLLRQTTLVQLELRTNHDDRTAGVVHALSEQVLTETTLLALEHVGERLQRAVARSSDRTATTTVVEQCVNRFLQHALFVVHDDLGGSEVKQTLQAVVAVDHTTVEVVEVRGGKTSTIKLHHRTQVRRDDRNAVQDHSCRAVSRGQESGNDLEALEGTGLLLSLAVLHDVAELLRFGFQVKGFEATLDRCGTHATFEVTTKAIAHFAIQHFVAFEVLNLQGLEAVKNAINTVNLVVGTTTNCSHLALSTFAHLAANVGLGAFGFQLSKVGFELLRTLVDVDIALLGDLFLLERDLLLVVRKILVTSVFVHAGDHVSREVDDLFQVLRSKVEEVTQTRRNTLEVPDVSYWSSKFDVAHALTTNLGSGDFNTATLTDDALEAHSLVLTAVALPVASRSEDLLAEQAVLLRLEGAVVNGLRLLYFAMRPQADVIGSS</sequence>
<protein>
    <submittedName>
        <fullName evidence="1">Unannotated protein</fullName>
    </submittedName>
</protein>
<proteinExistence type="predicted"/>
<gene>
    <name evidence="1" type="ORF">UFOPK2938_00052</name>
</gene>
<evidence type="ECO:0000313" key="1">
    <source>
        <dbReference type="EMBL" id="CAB4768926.1"/>
    </source>
</evidence>
<accession>A0A6J6VB72</accession>
<reference evidence="1" key="1">
    <citation type="submission" date="2020-05" db="EMBL/GenBank/DDBJ databases">
        <authorList>
            <person name="Chiriac C."/>
            <person name="Salcher M."/>
            <person name="Ghai R."/>
            <person name="Kavagutti S V."/>
        </authorList>
    </citation>
    <scope>NUCLEOTIDE SEQUENCE</scope>
</reference>
<dbReference type="AlphaFoldDB" id="A0A6J6VB72"/>